<gene>
    <name evidence="1" type="ORF">N7460_001587</name>
</gene>
<comment type="caution">
    <text evidence="1">The sequence shown here is derived from an EMBL/GenBank/DDBJ whole genome shotgun (WGS) entry which is preliminary data.</text>
</comment>
<sequence length="66" mass="7773">MGYWDHMFPKAPTTPGLCFPIIPESRAFLHRQGFQRLVFLLTTSMASYFEEIQRPLQVFVTGRWSH</sequence>
<protein>
    <submittedName>
        <fullName evidence="1">Uncharacterized protein</fullName>
    </submittedName>
</protein>
<organism evidence="1 2">
    <name type="scientific">Penicillium canescens</name>
    <dbReference type="NCBI Taxonomy" id="5083"/>
    <lineage>
        <taxon>Eukaryota</taxon>
        <taxon>Fungi</taxon>
        <taxon>Dikarya</taxon>
        <taxon>Ascomycota</taxon>
        <taxon>Pezizomycotina</taxon>
        <taxon>Eurotiomycetes</taxon>
        <taxon>Eurotiomycetidae</taxon>
        <taxon>Eurotiales</taxon>
        <taxon>Aspergillaceae</taxon>
        <taxon>Penicillium</taxon>
    </lineage>
</organism>
<dbReference type="Proteomes" id="UP001219568">
    <property type="component" value="Unassembled WGS sequence"/>
</dbReference>
<dbReference type="AlphaFoldDB" id="A0AAD6IIV9"/>
<evidence type="ECO:0000313" key="1">
    <source>
        <dbReference type="EMBL" id="KAJ6051053.1"/>
    </source>
</evidence>
<reference evidence="1" key="2">
    <citation type="submission" date="2023-01" db="EMBL/GenBank/DDBJ databases">
        <authorList>
            <person name="Petersen C."/>
        </authorList>
    </citation>
    <scope>NUCLEOTIDE SEQUENCE</scope>
    <source>
        <strain evidence="1">IBT 15450</strain>
    </source>
</reference>
<proteinExistence type="predicted"/>
<name>A0AAD6IIV9_PENCN</name>
<reference evidence="1" key="1">
    <citation type="journal article" date="2023" name="IMA Fungus">
        <title>Comparative genomic study of the Penicillium genus elucidates a diverse pangenome and 15 lateral gene transfer events.</title>
        <authorList>
            <person name="Petersen C."/>
            <person name="Sorensen T."/>
            <person name="Nielsen M.R."/>
            <person name="Sondergaard T.E."/>
            <person name="Sorensen J.L."/>
            <person name="Fitzpatrick D.A."/>
            <person name="Frisvad J.C."/>
            <person name="Nielsen K.L."/>
        </authorList>
    </citation>
    <scope>NUCLEOTIDE SEQUENCE</scope>
    <source>
        <strain evidence="1">IBT 15450</strain>
    </source>
</reference>
<accession>A0AAD6IIV9</accession>
<keyword evidence="2" id="KW-1185">Reference proteome</keyword>
<evidence type="ECO:0000313" key="2">
    <source>
        <dbReference type="Proteomes" id="UP001219568"/>
    </source>
</evidence>
<dbReference type="EMBL" id="JAQJZL010000002">
    <property type="protein sequence ID" value="KAJ6051053.1"/>
    <property type="molecule type" value="Genomic_DNA"/>
</dbReference>